<name>A0A9D2FSU7_9FIRM</name>
<feature type="transmembrane region" description="Helical" evidence="1">
    <location>
        <begin position="82"/>
        <end position="105"/>
    </location>
</feature>
<dbReference type="AlphaFoldDB" id="A0A9D2FSU7"/>
<evidence type="ECO:0000256" key="1">
    <source>
        <dbReference type="SAM" id="Phobius"/>
    </source>
</evidence>
<comment type="caution">
    <text evidence="2">The sequence shown here is derived from an EMBL/GenBank/DDBJ whole genome shotgun (WGS) entry which is preliminary data.</text>
</comment>
<evidence type="ECO:0008006" key="4">
    <source>
        <dbReference type="Google" id="ProtNLM"/>
    </source>
</evidence>
<feature type="transmembrane region" description="Helical" evidence="1">
    <location>
        <begin position="20"/>
        <end position="43"/>
    </location>
</feature>
<protein>
    <recommendedName>
        <fullName evidence="4">Calcium:proton exchanger</fullName>
    </recommendedName>
</protein>
<accession>A0A9D2FSU7</accession>
<evidence type="ECO:0000313" key="3">
    <source>
        <dbReference type="Proteomes" id="UP000824056"/>
    </source>
</evidence>
<gene>
    <name evidence="2" type="ORF">H9809_10690</name>
</gene>
<sequence>MAVKRYKYSFTKQKHSEKGVVSTVLAGISLGLLLISAICSLCFHGKGGIYLGAAGVLAMGISIYGFYMGLKSFSEKNRSQVFSKVGALGSGILMVVWLALFLVGLS</sequence>
<dbReference type="Proteomes" id="UP000824056">
    <property type="component" value="Unassembled WGS sequence"/>
</dbReference>
<dbReference type="Pfam" id="PF19639">
    <property type="entry name" value="DUF6142"/>
    <property type="match status" value="1"/>
</dbReference>
<dbReference type="EMBL" id="DXBG01000250">
    <property type="protein sequence ID" value="HIZ66348.1"/>
    <property type="molecule type" value="Genomic_DNA"/>
</dbReference>
<reference evidence="2" key="1">
    <citation type="journal article" date="2021" name="PeerJ">
        <title>Extensive microbial diversity within the chicken gut microbiome revealed by metagenomics and culture.</title>
        <authorList>
            <person name="Gilroy R."/>
            <person name="Ravi A."/>
            <person name="Getino M."/>
            <person name="Pursley I."/>
            <person name="Horton D.L."/>
            <person name="Alikhan N.F."/>
            <person name="Baker D."/>
            <person name="Gharbi K."/>
            <person name="Hall N."/>
            <person name="Watson M."/>
            <person name="Adriaenssens E.M."/>
            <person name="Foster-Nyarko E."/>
            <person name="Jarju S."/>
            <person name="Secka A."/>
            <person name="Antonio M."/>
            <person name="Oren A."/>
            <person name="Chaudhuri R.R."/>
            <person name="La Ragione R."/>
            <person name="Hildebrand F."/>
            <person name="Pallen M.J."/>
        </authorList>
    </citation>
    <scope>NUCLEOTIDE SEQUENCE</scope>
    <source>
        <strain evidence="2">1068</strain>
    </source>
</reference>
<keyword evidence="1" id="KW-1133">Transmembrane helix</keyword>
<reference evidence="2" key="2">
    <citation type="submission" date="2021-04" db="EMBL/GenBank/DDBJ databases">
        <authorList>
            <person name="Gilroy R."/>
        </authorList>
    </citation>
    <scope>NUCLEOTIDE SEQUENCE</scope>
    <source>
        <strain evidence="2">1068</strain>
    </source>
</reference>
<evidence type="ECO:0000313" key="2">
    <source>
        <dbReference type="EMBL" id="HIZ66348.1"/>
    </source>
</evidence>
<keyword evidence="1" id="KW-0472">Membrane</keyword>
<proteinExistence type="predicted"/>
<keyword evidence="1" id="KW-0812">Transmembrane</keyword>
<feature type="transmembrane region" description="Helical" evidence="1">
    <location>
        <begin position="49"/>
        <end position="70"/>
    </location>
</feature>
<dbReference type="InterPro" id="IPR046140">
    <property type="entry name" value="DUF6142"/>
</dbReference>
<organism evidence="2 3">
    <name type="scientific">Candidatus Blautia pullicola</name>
    <dbReference type="NCBI Taxonomy" id="2838498"/>
    <lineage>
        <taxon>Bacteria</taxon>
        <taxon>Bacillati</taxon>
        <taxon>Bacillota</taxon>
        <taxon>Clostridia</taxon>
        <taxon>Lachnospirales</taxon>
        <taxon>Lachnospiraceae</taxon>
        <taxon>Blautia</taxon>
    </lineage>
</organism>